<gene>
    <name evidence="1" type="ORF">LCGC14_1568870</name>
</gene>
<comment type="caution">
    <text evidence="1">The sequence shown here is derived from an EMBL/GenBank/DDBJ whole genome shotgun (WGS) entry which is preliminary data.</text>
</comment>
<reference evidence="1" key="1">
    <citation type="journal article" date="2015" name="Nature">
        <title>Complex archaea that bridge the gap between prokaryotes and eukaryotes.</title>
        <authorList>
            <person name="Spang A."/>
            <person name="Saw J.H."/>
            <person name="Jorgensen S.L."/>
            <person name="Zaremba-Niedzwiedzka K."/>
            <person name="Martijn J."/>
            <person name="Lind A.E."/>
            <person name="van Eijk R."/>
            <person name="Schleper C."/>
            <person name="Guy L."/>
            <person name="Ettema T.J."/>
        </authorList>
    </citation>
    <scope>NUCLEOTIDE SEQUENCE</scope>
</reference>
<accession>A0A0F9LKW1</accession>
<dbReference type="AlphaFoldDB" id="A0A0F9LKW1"/>
<dbReference type="EMBL" id="LAZR01012209">
    <property type="protein sequence ID" value="KKM28015.1"/>
    <property type="molecule type" value="Genomic_DNA"/>
</dbReference>
<protein>
    <submittedName>
        <fullName evidence="1">Uncharacterized protein</fullName>
    </submittedName>
</protein>
<organism evidence="1">
    <name type="scientific">marine sediment metagenome</name>
    <dbReference type="NCBI Taxonomy" id="412755"/>
    <lineage>
        <taxon>unclassified sequences</taxon>
        <taxon>metagenomes</taxon>
        <taxon>ecological metagenomes</taxon>
    </lineage>
</organism>
<name>A0A0F9LKW1_9ZZZZ</name>
<sequence>MSIEQQYALPLGGSLHYTIGVWPIYMDGDMSSRPAEAEAVSCSRG</sequence>
<proteinExistence type="predicted"/>
<evidence type="ECO:0000313" key="1">
    <source>
        <dbReference type="EMBL" id="KKM28015.1"/>
    </source>
</evidence>